<dbReference type="Gene3D" id="3.90.470.20">
    <property type="entry name" value="4'-phosphopantetheinyl transferase domain"/>
    <property type="match status" value="1"/>
</dbReference>
<dbReference type="SUPFAM" id="SSF56214">
    <property type="entry name" value="4'-phosphopantetheinyl transferase"/>
    <property type="match status" value="1"/>
</dbReference>
<keyword evidence="5" id="KW-1185">Reference proteome</keyword>
<dbReference type="RefSeq" id="WP_242283442.1">
    <property type="nucleotide sequence ID" value="NZ_JAKKSL010000001.1"/>
</dbReference>
<sequence length="195" mass="22360">MAAQLNEQEAHRYVLMKSKRKQQQMLLSRALLSKALAHFDCTLNRAYEIFNYTTLILDNKSQTFAISITHSGDMAAIILSDQPLRLGIDIEQIKKRNFAELAKEICTKTELALIKTRKNIEADFYQLWTVKESLAKASLRPLTDLYQCDCSAVLMHDRTSIHWHGVIYTVTCLNLQGYKIAIVIDSKEKVLLKQI</sequence>
<evidence type="ECO:0000259" key="3">
    <source>
        <dbReference type="Pfam" id="PF01648"/>
    </source>
</evidence>
<comment type="caution">
    <text evidence="4">The sequence shown here is derived from an EMBL/GenBank/DDBJ whole genome shotgun (WGS) entry which is preliminary data.</text>
</comment>
<proteinExistence type="inferred from homology"/>
<dbReference type="EMBL" id="JAKKSL010000001">
    <property type="protein sequence ID" value="MCI2282600.1"/>
    <property type="molecule type" value="Genomic_DNA"/>
</dbReference>
<name>A0ABS9WXQ2_9GAMM</name>
<evidence type="ECO:0000313" key="5">
    <source>
        <dbReference type="Proteomes" id="UP001139646"/>
    </source>
</evidence>
<dbReference type="GO" id="GO:0016740">
    <property type="term" value="F:transferase activity"/>
    <property type="evidence" value="ECO:0007669"/>
    <property type="project" value="UniProtKB-KW"/>
</dbReference>
<evidence type="ECO:0000313" key="4">
    <source>
        <dbReference type="EMBL" id="MCI2282600.1"/>
    </source>
</evidence>
<protein>
    <submittedName>
        <fullName evidence="4">4'-phosphopantetheinyl transferase superfamily protein</fullName>
    </submittedName>
</protein>
<dbReference type="InterPro" id="IPR050559">
    <property type="entry name" value="P-Pant_transferase_sf"/>
</dbReference>
<keyword evidence="2 4" id="KW-0808">Transferase</keyword>
<dbReference type="Proteomes" id="UP001139646">
    <property type="component" value="Unassembled WGS sequence"/>
</dbReference>
<dbReference type="Pfam" id="PF01648">
    <property type="entry name" value="ACPS"/>
    <property type="match status" value="1"/>
</dbReference>
<comment type="similarity">
    <text evidence="1">Belongs to the P-Pant transferase superfamily. Gsp/Sfp/HetI/AcpT family.</text>
</comment>
<gene>
    <name evidence="4" type="ORF">L3081_03275</name>
</gene>
<reference evidence="4" key="1">
    <citation type="submission" date="2022-01" db="EMBL/GenBank/DDBJ databases">
        <title>Colwellia maritima, isolated from seawater.</title>
        <authorList>
            <person name="Kristyanto S."/>
            <person name="Jung J."/>
            <person name="Jeon C.O."/>
        </authorList>
    </citation>
    <scope>NUCLEOTIDE SEQUENCE</scope>
    <source>
        <strain evidence="4">MSW7</strain>
    </source>
</reference>
<organism evidence="4 5">
    <name type="scientific">Colwellia maritima</name>
    <dbReference type="NCBI Taxonomy" id="2912588"/>
    <lineage>
        <taxon>Bacteria</taxon>
        <taxon>Pseudomonadati</taxon>
        <taxon>Pseudomonadota</taxon>
        <taxon>Gammaproteobacteria</taxon>
        <taxon>Alteromonadales</taxon>
        <taxon>Colwelliaceae</taxon>
        <taxon>Colwellia</taxon>
    </lineage>
</organism>
<dbReference type="PANTHER" id="PTHR12215">
    <property type="entry name" value="PHOSPHOPANTETHEINE TRANSFERASE"/>
    <property type="match status" value="1"/>
</dbReference>
<accession>A0ABS9WXQ2</accession>
<dbReference type="InterPro" id="IPR008278">
    <property type="entry name" value="4-PPantetheinyl_Trfase_dom"/>
</dbReference>
<dbReference type="InterPro" id="IPR037143">
    <property type="entry name" value="4-PPantetheinyl_Trfase_dom_sf"/>
</dbReference>
<feature type="domain" description="4'-phosphopantetheinyl transferase" evidence="3">
    <location>
        <begin position="86"/>
        <end position="142"/>
    </location>
</feature>
<evidence type="ECO:0000256" key="2">
    <source>
        <dbReference type="ARBA" id="ARBA00022679"/>
    </source>
</evidence>
<evidence type="ECO:0000256" key="1">
    <source>
        <dbReference type="ARBA" id="ARBA00010990"/>
    </source>
</evidence>
<dbReference type="PANTHER" id="PTHR12215:SF10">
    <property type="entry name" value="L-AMINOADIPATE-SEMIALDEHYDE DEHYDROGENASE-PHOSPHOPANTETHEINYL TRANSFERASE"/>
    <property type="match status" value="1"/>
</dbReference>